<dbReference type="PROSITE" id="PS51257">
    <property type="entry name" value="PROKAR_LIPOPROTEIN"/>
    <property type="match status" value="1"/>
</dbReference>
<dbReference type="InterPro" id="IPR006059">
    <property type="entry name" value="SBP"/>
</dbReference>
<feature type="chain" id="PRO_5019126961" evidence="1">
    <location>
        <begin position="26"/>
        <end position="563"/>
    </location>
</feature>
<dbReference type="AlphaFoldDB" id="A0A3S9A7F7"/>
<organism evidence="2 3">
    <name type="scientific">Paenibacillus albus</name>
    <dbReference type="NCBI Taxonomy" id="2495582"/>
    <lineage>
        <taxon>Bacteria</taxon>
        <taxon>Bacillati</taxon>
        <taxon>Bacillota</taxon>
        <taxon>Bacilli</taxon>
        <taxon>Bacillales</taxon>
        <taxon>Paenibacillaceae</taxon>
        <taxon>Paenibacillus</taxon>
    </lineage>
</organism>
<proteinExistence type="predicted"/>
<dbReference type="RefSeq" id="WP_126017366.1">
    <property type="nucleotide sequence ID" value="NZ_CP034437.1"/>
</dbReference>
<accession>A0A3S9A7F7</accession>
<dbReference type="Pfam" id="PF01547">
    <property type="entry name" value="SBP_bac_1"/>
    <property type="match status" value="1"/>
</dbReference>
<protein>
    <submittedName>
        <fullName evidence="2">Extracellular solute-binding protein</fullName>
    </submittedName>
</protein>
<dbReference type="Proteomes" id="UP000272528">
    <property type="component" value="Chromosome"/>
</dbReference>
<keyword evidence="1" id="KW-0732">Signal</keyword>
<dbReference type="Gene3D" id="3.40.190.10">
    <property type="entry name" value="Periplasmic binding protein-like II"/>
    <property type="match status" value="2"/>
</dbReference>
<dbReference type="InterPro" id="IPR050490">
    <property type="entry name" value="Bact_solute-bd_prot1"/>
</dbReference>
<name>A0A3S9A7F7_9BACL</name>
<dbReference type="OrthoDB" id="9787283at2"/>
<dbReference type="PANTHER" id="PTHR43649:SF12">
    <property type="entry name" value="DIACETYLCHITOBIOSE BINDING PROTEIN DASA"/>
    <property type="match status" value="1"/>
</dbReference>
<dbReference type="CDD" id="cd13580">
    <property type="entry name" value="PBP2_AlgQ_like_1"/>
    <property type="match status" value="1"/>
</dbReference>
<keyword evidence="3" id="KW-1185">Reference proteome</keyword>
<dbReference type="SUPFAM" id="SSF53850">
    <property type="entry name" value="Periplasmic binding protein-like II"/>
    <property type="match status" value="1"/>
</dbReference>
<evidence type="ECO:0000313" key="3">
    <source>
        <dbReference type="Proteomes" id="UP000272528"/>
    </source>
</evidence>
<dbReference type="KEGG" id="palb:EJC50_19745"/>
<feature type="signal peptide" evidence="1">
    <location>
        <begin position="1"/>
        <end position="25"/>
    </location>
</feature>
<evidence type="ECO:0000313" key="2">
    <source>
        <dbReference type="EMBL" id="AZN41660.1"/>
    </source>
</evidence>
<dbReference type="PANTHER" id="PTHR43649">
    <property type="entry name" value="ARABINOSE-BINDING PROTEIN-RELATED"/>
    <property type="match status" value="1"/>
</dbReference>
<reference evidence="3" key="1">
    <citation type="submission" date="2018-12" db="EMBL/GenBank/DDBJ databases">
        <title>Genome sequence of Peanibacillus sp.</title>
        <authorList>
            <person name="Subramani G."/>
            <person name="Srinivasan S."/>
            <person name="Kim M.K."/>
        </authorList>
    </citation>
    <scope>NUCLEOTIDE SEQUENCE [LARGE SCALE GENOMIC DNA]</scope>
    <source>
        <strain evidence="3">18JY67-1</strain>
    </source>
</reference>
<dbReference type="EMBL" id="CP034437">
    <property type="protein sequence ID" value="AZN41660.1"/>
    <property type="molecule type" value="Genomic_DNA"/>
</dbReference>
<sequence length="563" mass="61330">MKKQKSIVVGLSVLSSLSLILGACGATSNGDGETANTNNAAVTNNATNAGSSATGKYDPAITVHAVRPVESNVTFDSGDSINKNIWTDEFTNSLGINMVYDWTTVKNDDYVNKLNVSIASGEKMADIYQVNASQLQLLADAGQLADLTDVFNKFASPLTKKLMNGDGGKGMNSATFDGKLLAIPQIGGTITSNDVLWIRTDWLKNVGLSEPKTIDDLVKIATAFTNQDPDKNGKKDTVGLGITQGPALTNGGVADLGGLFAGFKAYPDRWIKDQSGQAVFGSIQPEVKQALGKLQEMYKSGLIDREWAVKDSDKFGEDVLTNKVGMWFGANWNSMYPIDITKNKDLLQVKPFSIASVDGQQPVVQVVDPSVNNYFVVNKDFEHPEAIVKLLNDFQEKLWGETSDFEKYGTNASQSVSYFKYPLVQSWPTTKDIPDNLDAVRGALSSSDASKLNSEQNGIYASIKAFNDGDIVKGYATARQYDAFDVIKRDDLSNQQFSLFYGAPTPTMVEKKQALDKMEQEAFTKIIMGAAPIAEFDNFVANWKKLGGDQITQEVNDWITAHH</sequence>
<evidence type="ECO:0000256" key="1">
    <source>
        <dbReference type="SAM" id="SignalP"/>
    </source>
</evidence>
<gene>
    <name evidence="2" type="ORF">EJC50_19745</name>
</gene>